<keyword evidence="3" id="KW-0489">Methyltransferase</keyword>
<accession>A0A7Z0AAK4</accession>
<evidence type="ECO:0000313" key="3">
    <source>
        <dbReference type="EMBL" id="NYI66661.1"/>
    </source>
</evidence>
<dbReference type="CDD" id="cd02440">
    <property type="entry name" value="AdoMet_MTases"/>
    <property type="match status" value="1"/>
</dbReference>
<dbReference type="InterPro" id="IPR041698">
    <property type="entry name" value="Methyltransf_25"/>
</dbReference>
<evidence type="ECO:0000259" key="2">
    <source>
        <dbReference type="Pfam" id="PF13649"/>
    </source>
</evidence>
<dbReference type="Gene3D" id="3.40.50.150">
    <property type="entry name" value="Vaccinia Virus protein VP39"/>
    <property type="match status" value="1"/>
</dbReference>
<dbReference type="GO" id="GO:0032259">
    <property type="term" value="P:methylation"/>
    <property type="evidence" value="ECO:0007669"/>
    <property type="project" value="UniProtKB-KW"/>
</dbReference>
<evidence type="ECO:0000256" key="1">
    <source>
        <dbReference type="SAM" id="MobiDB-lite"/>
    </source>
</evidence>
<dbReference type="Proteomes" id="UP000539111">
    <property type="component" value="Unassembled WGS sequence"/>
</dbReference>
<dbReference type="InterPro" id="IPR029063">
    <property type="entry name" value="SAM-dependent_MTases_sf"/>
</dbReference>
<protein>
    <submittedName>
        <fullName evidence="3">SAM-dependent methyltransferase</fullName>
    </submittedName>
</protein>
<comment type="caution">
    <text evidence="3">The sequence shown here is derived from an EMBL/GenBank/DDBJ whole genome shotgun (WGS) entry which is preliminary data.</text>
</comment>
<gene>
    <name evidence="3" type="ORF">BJY26_000967</name>
</gene>
<dbReference type="Pfam" id="PF13649">
    <property type="entry name" value="Methyltransf_25"/>
    <property type="match status" value="1"/>
</dbReference>
<keyword evidence="4" id="KW-1185">Reference proteome</keyword>
<name>A0A7Z0AAK4_9MICO</name>
<dbReference type="PANTHER" id="PTHR43591">
    <property type="entry name" value="METHYLTRANSFERASE"/>
    <property type="match status" value="1"/>
</dbReference>
<dbReference type="GO" id="GO:0008168">
    <property type="term" value="F:methyltransferase activity"/>
    <property type="evidence" value="ECO:0007669"/>
    <property type="project" value="UniProtKB-KW"/>
</dbReference>
<proteinExistence type="predicted"/>
<dbReference type="AlphaFoldDB" id="A0A7Z0AAK4"/>
<evidence type="ECO:0000313" key="4">
    <source>
        <dbReference type="Proteomes" id="UP000539111"/>
    </source>
</evidence>
<sequence length="286" mass="31092">MTQHSHQHSDQNSHQHSHQHGDDVDLATILDLDAEVLGGYLDALTKWTRELAPAPTRRIIDVGAGTGTGSLALARRFDTARVVAIDNSPAMLGRLGDAAKRHDLDDRINTVLADLDAAWPDLESADVAWAVSSMHHFADPDRVLRDVFAAVRPGGLAVVVEMDDLPFFLPRDVGFGRPGLEERLHETMAAAGWNPHPNWQPYLERAGFADVREEVFTIDVDPALAGAGTYAHAFLRRCRNSLGDRVAADDAAALDRLVDAGDPAGVLSRADLTIRGTRTAWAARRP</sequence>
<dbReference type="SUPFAM" id="SSF53335">
    <property type="entry name" value="S-adenosyl-L-methionine-dependent methyltransferases"/>
    <property type="match status" value="1"/>
</dbReference>
<organism evidence="3 4">
    <name type="scientific">Spelaeicoccus albus</name>
    <dbReference type="NCBI Taxonomy" id="1280376"/>
    <lineage>
        <taxon>Bacteria</taxon>
        <taxon>Bacillati</taxon>
        <taxon>Actinomycetota</taxon>
        <taxon>Actinomycetes</taxon>
        <taxon>Micrococcales</taxon>
        <taxon>Brevibacteriaceae</taxon>
        <taxon>Spelaeicoccus</taxon>
    </lineage>
</organism>
<feature type="domain" description="Methyltransferase" evidence="2">
    <location>
        <begin position="59"/>
        <end position="155"/>
    </location>
</feature>
<dbReference type="RefSeq" id="WP_179426149.1">
    <property type="nucleotide sequence ID" value="NZ_JACBZP010000001.1"/>
</dbReference>
<reference evidence="3 4" key="1">
    <citation type="submission" date="2020-07" db="EMBL/GenBank/DDBJ databases">
        <title>Sequencing the genomes of 1000 actinobacteria strains.</title>
        <authorList>
            <person name="Klenk H.-P."/>
        </authorList>
    </citation>
    <scope>NUCLEOTIDE SEQUENCE [LARGE SCALE GENOMIC DNA]</scope>
    <source>
        <strain evidence="3 4">DSM 26341</strain>
    </source>
</reference>
<feature type="region of interest" description="Disordered" evidence="1">
    <location>
        <begin position="1"/>
        <end position="21"/>
    </location>
</feature>
<dbReference type="EMBL" id="JACBZP010000001">
    <property type="protein sequence ID" value="NYI66661.1"/>
    <property type="molecule type" value="Genomic_DNA"/>
</dbReference>
<feature type="compositionally biased region" description="Basic and acidic residues" evidence="1">
    <location>
        <begin position="7"/>
        <end position="21"/>
    </location>
</feature>
<keyword evidence="3" id="KW-0808">Transferase</keyword>